<reference evidence="3 4" key="1">
    <citation type="submission" date="2020-11" db="EMBL/GenBank/DDBJ databases">
        <title>Draft genome sequencing of a Lachnospiraceae strain isolated from anoxic soil subjected to BSD treatment.</title>
        <authorList>
            <person name="Uek A."/>
            <person name="Tonouchi A."/>
        </authorList>
    </citation>
    <scope>NUCLEOTIDE SEQUENCE [LARGE SCALE GENOMIC DNA]</scope>
    <source>
        <strain evidence="3 4">TB5</strain>
    </source>
</reference>
<gene>
    <name evidence="3" type="ORF">bsdtb5_26280</name>
</gene>
<dbReference type="PROSITE" id="PS51372">
    <property type="entry name" value="PRD_2"/>
    <property type="match status" value="2"/>
</dbReference>
<dbReference type="KEGG" id="ahb:bsdtb5_26280"/>
<dbReference type="SUPFAM" id="SSF63520">
    <property type="entry name" value="PTS-regulatory domain, PRD"/>
    <property type="match status" value="2"/>
</dbReference>
<dbReference type="PANTHER" id="PTHR30185">
    <property type="entry name" value="CRYPTIC BETA-GLUCOSIDE BGL OPERON ANTITERMINATOR"/>
    <property type="match status" value="1"/>
</dbReference>
<protein>
    <submittedName>
        <fullName evidence="3">Transcription antiterminator BglG</fullName>
    </submittedName>
</protein>
<dbReference type="Gene3D" id="1.20.890.100">
    <property type="match status" value="1"/>
</dbReference>
<dbReference type="InterPro" id="IPR011608">
    <property type="entry name" value="PRD"/>
</dbReference>
<dbReference type="InterPro" id="IPR050661">
    <property type="entry name" value="BglG_antiterminators"/>
</dbReference>
<dbReference type="AlphaFoldDB" id="A0A7R7EM79"/>
<accession>A0A7R7EM79</accession>
<sequence length="279" mass="32219">MFQVIKVLNNNGILALNKEDKKEIIFIGKGIGFQFKKDEIFSNIEDAKRYGLQEDSEKGSSINIINSVDPIFLDITHEIILVAEKKFGKVDNNILIPLADHIAFSIERIKNNMLVSNPFALDIKALFEEEYEVALKGKAIIKEMTGYDINDDEVGYITLHIHSALSEERVSQSMRVAIIVRETIEKIENEFNIKIDINSLSYNRLMSHIKYMVARVMKGEVLNLDMSPYMKKEFPYSYQVAEDVCKQLSKEFRKEFSDVEVGYLAIHIERVRNLEQKEE</sequence>
<dbReference type="InterPro" id="IPR036650">
    <property type="entry name" value="CAT_RNA-bd_dom_sf"/>
</dbReference>
<evidence type="ECO:0000256" key="1">
    <source>
        <dbReference type="ARBA" id="ARBA00022737"/>
    </source>
</evidence>
<evidence type="ECO:0000313" key="4">
    <source>
        <dbReference type="Proteomes" id="UP000595897"/>
    </source>
</evidence>
<dbReference type="Gene3D" id="1.10.1790.10">
    <property type="entry name" value="PRD domain"/>
    <property type="match status" value="1"/>
</dbReference>
<dbReference type="SMART" id="SM01061">
    <property type="entry name" value="CAT_RBD"/>
    <property type="match status" value="1"/>
</dbReference>
<evidence type="ECO:0000313" key="3">
    <source>
        <dbReference type="EMBL" id="BCN31333.1"/>
    </source>
</evidence>
<dbReference type="Pfam" id="PF03123">
    <property type="entry name" value="CAT_RBD"/>
    <property type="match status" value="1"/>
</dbReference>
<evidence type="ECO:0000259" key="2">
    <source>
        <dbReference type="PROSITE" id="PS51372"/>
    </source>
</evidence>
<feature type="domain" description="PRD" evidence="2">
    <location>
        <begin position="67"/>
        <end position="170"/>
    </location>
</feature>
<dbReference type="GO" id="GO:0003723">
    <property type="term" value="F:RNA binding"/>
    <property type="evidence" value="ECO:0007669"/>
    <property type="project" value="InterPro"/>
</dbReference>
<organism evidence="3 4">
    <name type="scientific">Anaeromicropila herbilytica</name>
    <dbReference type="NCBI Taxonomy" id="2785025"/>
    <lineage>
        <taxon>Bacteria</taxon>
        <taxon>Bacillati</taxon>
        <taxon>Bacillota</taxon>
        <taxon>Clostridia</taxon>
        <taxon>Lachnospirales</taxon>
        <taxon>Lachnospiraceae</taxon>
        <taxon>Anaeromicropila</taxon>
    </lineage>
</organism>
<feature type="domain" description="PRD" evidence="2">
    <location>
        <begin position="171"/>
        <end position="278"/>
    </location>
</feature>
<dbReference type="InterPro" id="IPR036634">
    <property type="entry name" value="PRD_sf"/>
</dbReference>
<dbReference type="Gene3D" id="2.30.24.10">
    <property type="entry name" value="CAT RNA-binding domain"/>
    <property type="match status" value="1"/>
</dbReference>
<dbReference type="Gene3D" id="1.20.58.1950">
    <property type="match status" value="1"/>
</dbReference>
<dbReference type="SUPFAM" id="SSF50151">
    <property type="entry name" value="SacY-like RNA-binding domain"/>
    <property type="match status" value="1"/>
</dbReference>
<proteinExistence type="predicted"/>
<name>A0A7R7EM79_9FIRM</name>
<keyword evidence="1" id="KW-0677">Repeat</keyword>
<dbReference type="RefSeq" id="WP_271712460.1">
    <property type="nucleotide sequence ID" value="NZ_AP024169.1"/>
</dbReference>
<dbReference type="EMBL" id="AP024169">
    <property type="protein sequence ID" value="BCN31333.1"/>
    <property type="molecule type" value="Genomic_DNA"/>
</dbReference>
<dbReference type="Proteomes" id="UP000595897">
    <property type="component" value="Chromosome"/>
</dbReference>
<dbReference type="GO" id="GO:0006355">
    <property type="term" value="P:regulation of DNA-templated transcription"/>
    <property type="evidence" value="ECO:0007669"/>
    <property type="project" value="InterPro"/>
</dbReference>
<dbReference type="PANTHER" id="PTHR30185:SF16">
    <property type="entry name" value="PROTEIN GLCT"/>
    <property type="match status" value="1"/>
</dbReference>
<keyword evidence="4" id="KW-1185">Reference proteome</keyword>
<dbReference type="Pfam" id="PF00874">
    <property type="entry name" value="PRD"/>
    <property type="match status" value="2"/>
</dbReference>
<dbReference type="InterPro" id="IPR004341">
    <property type="entry name" value="CAT_RNA-bd_dom"/>
</dbReference>